<feature type="domain" description="CCHC-type" evidence="13">
    <location>
        <begin position="553"/>
        <end position="567"/>
    </location>
</feature>
<evidence type="ECO:0000259" key="13">
    <source>
        <dbReference type="PROSITE" id="PS50158"/>
    </source>
</evidence>
<keyword evidence="5" id="KW-0648">Protein biosynthesis</keyword>
<dbReference type="CDD" id="cd01887">
    <property type="entry name" value="IF2_eIF5B"/>
    <property type="match status" value="1"/>
</dbReference>
<evidence type="ECO:0000313" key="16">
    <source>
        <dbReference type="Proteomes" id="UP001310890"/>
    </source>
</evidence>
<dbReference type="Pfam" id="PF00098">
    <property type="entry name" value="zf-CCHC"/>
    <property type="match status" value="2"/>
</dbReference>
<dbReference type="Proteomes" id="UP001310890">
    <property type="component" value="Unassembled WGS sequence"/>
</dbReference>
<keyword evidence="11" id="KW-0479">Metal-binding</keyword>
<dbReference type="FunFam" id="2.40.30.10:FF:000008">
    <property type="entry name" value="Translation initiation factor IF-2"/>
    <property type="match status" value="1"/>
</dbReference>
<dbReference type="SUPFAM" id="SSF57756">
    <property type="entry name" value="Retrovirus zinc finger-like domains"/>
    <property type="match status" value="1"/>
</dbReference>
<dbReference type="InterPro" id="IPR000795">
    <property type="entry name" value="T_Tr_GTP-bd_dom"/>
</dbReference>
<sequence length="1407" mass="155442">MKDIVVVSLIRSVQFLMRRQRYLRTSSAQLCIFCACALSREFPPAASALTRRGLHTGPSNQQQAEAVASSSDNNISQQQYTFDPKSTLSRSEQAERARLRQAREQRQRDEQSRLQALQAVQQQRDAELQRIQRARQEAEAKSDREAQERIRAQWRSGEVKDVKEDKPSRPDRMIKHLDLSSTTTPDKQTTTPMRPAAESHGSRVTRSSDRQLREERSQPQAGKASGKQMLDHTDESGPKIRFGGSGQKYGERKGQLNRGTQQDSPSSATSTTSAPKLDVPKFGGPSTTARETRRPADDDWGGTAVQRTPVQYAESRATSSGVDRERAGTAKPESVDATHNSTAVGSVTFGRPVAGYQTTQQVQRRQSAQEDLDQDPMDMWEQKQGSLPMPGQSASSQPEDGQPRESGRARSEEQSPAFQATPEQSVLARPRSQSLDTQNTSYRATMLDTTEYQPRDLAFNDSQSAQWQHLKRRESVPTLPSASSTLTHQQTQQGSQPSNHDWIERSFRKHQRERGQQAGQPAYYEPPQPRGDEGALQYSPFHVRDPARTASQKCARCGEVGHIARQCSTMTCFRCGKSGHRAAECTERSEKTFRMFAGTKSEEDQAYVPAVNRPQRFASNVRPDQEDSAETAGRETAGRPERLTMGRPPVHERFVERAPRKMPDSPERRAPEADDVRQDLLGRRRVVERPKDDDAEPEERVLRSRKFNEPDAPPKKDKVRASRRRDDDEEDDEGGAERDERNARKAARKAQKVARTQEKVEKVAEQKARRAEQGPPVNLPEFVSVATLAQALNVRYEAFVSRVERLGYDDVFPGKILNKETSGMIAMEYGFEPVFGGGEAEEVERDLRARPAPEEEDRDFLPTRPPVVTIMGHVDHGKTTLLDFLRKTRVVDGEAGGITQHIGAFSVAVGDDGDDRTVTFLDTPGHAAFLAMRQRGANVTDIVILVVAADDGVKPQTIEAIRCARTAGVPIIVAVNKIDKEGADVERVKGELTRHGIVVEDFGGDTVVVPVSGKTGQGMTELVEAVVVSSEVLDKRAEVDGLVEGWVLEGTTRKAGRVATVLVKRGTLRPGNVIVAGRTWGRVKTLRDQSGRVVPEVGPGMPVEVDGWRDQPVAGDEVLQAETEQKATDVVEYRLEKEEQKKTALDMEAINETRRIEQERAKMEKAAEAARNRDANSLEAPAKGEDSDIAVNTANGTSTHLTVPFIIKADVSGSAEAVSAYVLSISSPLISPQILRSAVGPLTENDIDLASAAQGHIISFSLPSDERMKGAAERQGVKVLENNVIYRVLDDVKAVLEEKLPPVVTSRVVGEAEVGVVFEIGVGGRKKVKIAGCKVRNGVIGKGARARVMRVGAKVYEGTISSLKNVKKDVQEMRKGTECGMGFDEWEGFEVGDQVQIYEEMSEKRRL</sequence>
<evidence type="ECO:0000256" key="8">
    <source>
        <dbReference type="ARBA" id="ARBA00023134"/>
    </source>
</evidence>
<dbReference type="FunFam" id="3.40.50.300:FF:000019">
    <property type="entry name" value="Translation initiation factor IF-2"/>
    <property type="match status" value="1"/>
</dbReference>
<dbReference type="InterPro" id="IPR009000">
    <property type="entry name" value="Transl_B-barrel_sf"/>
</dbReference>
<dbReference type="NCBIfam" id="TIGR00231">
    <property type="entry name" value="small_GTP"/>
    <property type="match status" value="1"/>
</dbReference>
<organism evidence="15 16">
    <name type="scientific">Meristemomyces frigidus</name>
    <dbReference type="NCBI Taxonomy" id="1508187"/>
    <lineage>
        <taxon>Eukaryota</taxon>
        <taxon>Fungi</taxon>
        <taxon>Dikarya</taxon>
        <taxon>Ascomycota</taxon>
        <taxon>Pezizomycotina</taxon>
        <taxon>Dothideomycetes</taxon>
        <taxon>Dothideomycetidae</taxon>
        <taxon>Mycosphaerellales</taxon>
        <taxon>Teratosphaeriaceae</taxon>
        <taxon>Meristemomyces</taxon>
    </lineage>
</organism>
<dbReference type="Gene3D" id="4.10.60.10">
    <property type="entry name" value="Zinc finger, CCHC-type"/>
    <property type="match status" value="1"/>
</dbReference>
<feature type="compositionally biased region" description="Low complexity" evidence="12">
    <location>
        <begin position="264"/>
        <end position="275"/>
    </location>
</feature>
<feature type="region of interest" description="Disordered" evidence="12">
    <location>
        <begin position="134"/>
        <end position="442"/>
    </location>
</feature>
<protein>
    <recommendedName>
        <fullName evidence="10">Translation initiation factor IF-2, mitochondrial</fullName>
    </recommendedName>
</protein>
<feature type="domain" description="CCHC-type" evidence="13">
    <location>
        <begin position="572"/>
        <end position="587"/>
    </location>
</feature>
<evidence type="ECO:0000256" key="6">
    <source>
        <dbReference type="ARBA" id="ARBA00022946"/>
    </source>
</evidence>
<keyword evidence="6" id="KW-0809">Transit peptide</keyword>
<keyword evidence="7" id="KW-0496">Mitochondrion</keyword>
<feature type="compositionally biased region" description="Polar residues" evidence="12">
    <location>
        <begin position="431"/>
        <end position="442"/>
    </location>
</feature>
<feature type="compositionally biased region" description="Polar residues" evidence="12">
    <location>
        <begin position="478"/>
        <end position="499"/>
    </location>
</feature>
<evidence type="ECO:0000256" key="11">
    <source>
        <dbReference type="PROSITE-ProRule" id="PRU00047"/>
    </source>
</evidence>
<dbReference type="GO" id="GO:0008270">
    <property type="term" value="F:zinc ion binding"/>
    <property type="evidence" value="ECO:0007669"/>
    <property type="project" value="UniProtKB-KW"/>
</dbReference>
<dbReference type="GO" id="GO:0003924">
    <property type="term" value="F:GTPase activity"/>
    <property type="evidence" value="ECO:0007669"/>
    <property type="project" value="InterPro"/>
</dbReference>
<gene>
    <name evidence="15" type="ORF">LTR62_008146</name>
</gene>
<dbReference type="InterPro" id="IPR000178">
    <property type="entry name" value="TF_IF2_bacterial-like"/>
</dbReference>
<dbReference type="FunFam" id="3.40.50.10050:FF:000001">
    <property type="entry name" value="Translation initiation factor IF-2"/>
    <property type="match status" value="1"/>
</dbReference>
<reference evidence="15" key="1">
    <citation type="submission" date="2023-08" db="EMBL/GenBank/DDBJ databases">
        <title>Black Yeasts Isolated from many extreme environments.</title>
        <authorList>
            <person name="Coleine C."/>
            <person name="Stajich J.E."/>
            <person name="Selbmann L."/>
        </authorList>
    </citation>
    <scope>NUCLEOTIDE SEQUENCE</scope>
    <source>
        <strain evidence="15">CCFEE 5401</strain>
    </source>
</reference>
<dbReference type="InterPro" id="IPR015760">
    <property type="entry name" value="TIF_IF2"/>
</dbReference>
<dbReference type="SUPFAM" id="SSF52156">
    <property type="entry name" value="Initiation factor IF2/eIF5b, domain 3"/>
    <property type="match status" value="1"/>
</dbReference>
<dbReference type="GO" id="GO:0003676">
    <property type="term" value="F:nucleic acid binding"/>
    <property type="evidence" value="ECO:0007669"/>
    <property type="project" value="InterPro"/>
</dbReference>
<keyword evidence="8" id="KW-0342">GTP-binding</keyword>
<feature type="region of interest" description="Disordered" evidence="12">
    <location>
        <begin position="604"/>
        <end position="776"/>
    </location>
</feature>
<dbReference type="SMART" id="SM00343">
    <property type="entry name" value="ZnF_C2HC"/>
    <property type="match status" value="2"/>
</dbReference>
<dbReference type="PRINTS" id="PR00315">
    <property type="entry name" value="ELONGATNFCT"/>
</dbReference>
<feature type="compositionally biased region" description="Basic and acidic residues" evidence="12">
    <location>
        <begin position="755"/>
        <end position="772"/>
    </location>
</feature>
<evidence type="ECO:0000256" key="1">
    <source>
        <dbReference type="ARBA" id="ARBA00004173"/>
    </source>
</evidence>
<comment type="function">
    <text evidence="9">One of the essential components for the initiation of protein synthesis. Protects formylmethionyl-tRNA from spontaneous hydrolysis and promotes its binding to the 30S ribosomal subunits. Also involved in the hydrolysis of GTP during the formation of the 70S ribosomal complex.</text>
</comment>
<accession>A0AAN7T9X7</accession>
<dbReference type="EMBL" id="JAVRRL010000081">
    <property type="protein sequence ID" value="KAK5108655.1"/>
    <property type="molecule type" value="Genomic_DNA"/>
</dbReference>
<dbReference type="GO" id="GO:0005739">
    <property type="term" value="C:mitochondrion"/>
    <property type="evidence" value="ECO:0007669"/>
    <property type="project" value="UniProtKB-SubCell"/>
</dbReference>
<keyword evidence="3" id="KW-0396">Initiation factor</keyword>
<dbReference type="HAMAP" id="MF_00100_B">
    <property type="entry name" value="IF_2_B"/>
    <property type="match status" value="1"/>
</dbReference>
<dbReference type="Pfam" id="PF00009">
    <property type="entry name" value="GTP_EFTU"/>
    <property type="match status" value="1"/>
</dbReference>
<dbReference type="CDD" id="cd03692">
    <property type="entry name" value="mtIF2_IVc"/>
    <property type="match status" value="1"/>
</dbReference>
<feature type="compositionally biased region" description="Polar residues" evidence="12">
    <location>
        <begin position="57"/>
        <end position="88"/>
    </location>
</feature>
<dbReference type="GO" id="GO:0005525">
    <property type="term" value="F:GTP binding"/>
    <property type="evidence" value="ECO:0007669"/>
    <property type="project" value="UniProtKB-KW"/>
</dbReference>
<dbReference type="InterPro" id="IPR036925">
    <property type="entry name" value="TIF_IF2_dom3_sf"/>
</dbReference>
<dbReference type="PROSITE" id="PS50158">
    <property type="entry name" value="ZF_CCHC"/>
    <property type="match status" value="2"/>
</dbReference>
<feature type="compositionally biased region" description="Low complexity" evidence="12">
    <location>
        <begin position="182"/>
        <end position="191"/>
    </location>
</feature>
<dbReference type="SUPFAM" id="SSF50447">
    <property type="entry name" value="Translation proteins"/>
    <property type="match status" value="2"/>
</dbReference>
<evidence type="ECO:0000256" key="3">
    <source>
        <dbReference type="ARBA" id="ARBA00022540"/>
    </source>
</evidence>
<feature type="compositionally biased region" description="Basic and acidic residues" evidence="12">
    <location>
        <begin position="401"/>
        <end position="413"/>
    </location>
</feature>
<dbReference type="Pfam" id="PF11987">
    <property type="entry name" value="IF-2"/>
    <property type="match status" value="1"/>
</dbReference>
<feature type="compositionally biased region" description="Basic and acidic residues" evidence="12">
    <location>
        <begin position="206"/>
        <end position="217"/>
    </location>
</feature>
<evidence type="ECO:0000256" key="4">
    <source>
        <dbReference type="ARBA" id="ARBA00022741"/>
    </source>
</evidence>
<dbReference type="PANTHER" id="PTHR43381">
    <property type="entry name" value="TRANSLATION INITIATION FACTOR IF-2-RELATED"/>
    <property type="match status" value="1"/>
</dbReference>
<dbReference type="InterPro" id="IPR023115">
    <property type="entry name" value="TIF_IF2_dom3"/>
</dbReference>
<dbReference type="InterPro" id="IPR005225">
    <property type="entry name" value="Small_GTP-bd"/>
</dbReference>
<dbReference type="PROSITE" id="PS01176">
    <property type="entry name" value="IF2"/>
    <property type="match status" value="1"/>
</dbReference>
<feature type="compositionally biased region" description="Polar residues" evidence="12">
    <location>
        <begin position="414"/>
        <end position="424"/>
    </location>
</feature>
<evidence type="ECO:0000256" key="9">
    <source>
        <dbReference type="ARBA" id="ARBA00025162"/>
    </source>
</evidence>
<dbReference type="SUPFAM" id="SSF52540">
    <property type="entry name" value="P-loop containing nucleoside triphosphate hydrolases"/>
    <property type="match status" value="1"/>
</dbReference>
<feature type="domain" description="Tr-type G" evidence="14">
    <location>
        <begin position="863"/>
        <end position="1034"/>
    </location>
</feature>
<feature type="region of interest" description="Disordered" evidence="12">
    <location>
        <begin position="52"/>
        <end position="93"/>
    </location>
</feature>
<dbReference type="GO" id="GO:0003743">
    <property type="term" value="F:translation initiation factor activity"/>
    <property type="evidence" value="ECO:0007669"/>
    <property type="project" value="UniProtKB-KW"/>
</dbReference>
<evidence type="ECO:0000256" key="5">
    <source>
        <dbReference type="ARBA" id="ARBA00022917"/>
    </source>
</evidence>
<evidence type="ECO:0000259" key="14">
    <source>
        <dbReference type="PROSITE" id="PS51722"/>
    </source>
</evidence>
<evidence type="ECO:0000256" key="10">
    <source>
        <dbReference type="ARBA" id="ARBA00044200"/>
    </source>
</evidence>
<feature type="compositionally biased region" description="Basic and acidic residues" evidence="12">
    <location>
        <begin position="322"/>
        <end position="336"/>
    </location>
</feature>
<dbReference type="InterPro" id="IPR036875">
    <property type="entry name" value="Znf_CCHC_sf"/>
</dbReference>
<feature type="compositionally biased region" description="Polar residues" evidence="12">
    <location>
        <begin position="356"/>
        <end position="366"/>
    </location>
</feature>
<feature type="compositionally biased region" description="Basic and acidic residues" evidence="12">
    <location>
        <begin position="229"/>
        <end position="238"/>
    </location>
</feature>
<evidence type="ECO:0000256" key="12">
    <source>
        <dbReference type="SAM" id="MobiDB-lite"/>
    </source>
</evidence>
<feature type="compositionally biased region" description="Basic and acidic residues" evidence="12">
    <location>
        <begin position="134"/>
        <end position="178"/>
    </location>
</feature>
<dbReference type="PROSITE" id="PS51722">
    <property type="entry name" value="G_TR_2"/>
    <property type="match status" value="1"/>
</dbReference>
<comment type="similarity">
    <text evidence="2">Belongs to the TRAFAC class translation factor GTPase superfamily. Classic translation factor GTPase family. IF-2 subfamily.</text>
</comment>
<dbReference type="Pfam" id="PF22042">
    <property type="entry name" value="EF-G_D2"/>
    <property type="match status" value="1"/>
</dbReference>
<dbReference type="InterPro" id="IPR027417">
    <property type="entry name" value="P-loop_NTPase"/>
</dbReference>
<feature type="compositionally biased region" description="Basic and acidic residues" evidence="12">
    <location>
        <begin position="632"/>
        <end position="726"/>
    </location>
</feature>
<keyword evidence="4" id="KW-0547">Nucleotide-binding</keyword>
<dbReference type="Gene3D" id="2.40.30.10">
    <property type="entry name" value="Translation factors"/>
    <property type="match status" value="2"/>
</dbReference>
<dbReference type="InterPro" id="IPR001878">
    <property type="entry name" value="Znf_CCHC"/>
</dbReference>
<proteinExistence type="inferred from homology"/>
<evidence type="ECO:0000256" key="7">
    <source>
        <dbReference type="ARBA" id="ARBA00023128"/>
    </source>
</evidence>
<keyword evidence="11" id="KW-0862">Zinc</keyword>
<dbReference type="InterPro" id="IPR053905">
    <property type="entry name" value="EF-G-like_DII"/>
</dbReference>
<dbReference type="Gene3D" id="3.40.50.300">
    <property type="entry name" value="P-loop containing nucleotide triphosphate hydrolases"/>
    <property type="match status" value="1"/>
</dbReference>
<comment type="subcellular location">
    <subcellularLocation>
        <location evidence="1">Mitochondrion</location>
    </subcellularLocation>
</comment>
<feature type="region of interest" description="Disordered" evidence="12">
    <location>
        <begin position="463"/>
        <end position="536"/>
    </location>
</feature>
<dbReference type="Gene3D" id="3.40.50.10050">
    <property type="entry name" value="Translation initiation factor IF- 2, domain 3"/>
    <property type="match status" value="1"/>
</dbReference>
<dbReference type="PANTHER" id="PTHR43381:SF20">
    <property type="entry name" value="TRANSLATION INITIATION FACTOR IF-2, MITOCHONDRIAL"/>
    <property type="match status" value="1"/>
</dbReference>
<dbReference type="InterPro" id="IPR044145">
    <property type="entry name" value="IF2_II"/>
</dbReference>
<name>A0AAN7T9X7_9PEZI</name>
<evidence type="ECO:0000313" key="15">
    <source>
        <dbReference type="EMBL" id="KAK5108655.1"/>
    </source>
</evidence>
<dbReference type="CDD" id="cd03702">
    <property type="entry name" value="IF2_mtIF2_II"/>
    <property type="match status" value="1"/>
</dbReference>
<keyword evidence="11" id="KW-0863">Zinc-finger</keyword>
<comment type="caution">
    <text evidence="15">The sequence shown here is derived from an EMBL/GenBank/DDBJ whole genome shotgun (WGS) entry which is preliminary data.</text>
</comment>
<evidence type="ECO:0000256" key="2">
    <source>
        <dbReference type="ARBA" id="ARBA00007733"/>
    </source>
</evidence>